<evidence type="ECO:0000256" key="1">
    <source>
        <dbReference type="SAM" id="Coils"/>
    </source>
</evidence>
<protein>
    <submittedName>
        <fullName evidence="4">Uncharacterized protein</fullName>
    </submittedName>
</protein>
<dbReference type="Pfam" id="PF02591">
    <property type="entry name" value="Zn_ribbon_9"/>
    <property type="match status" value="1"/>
</dbReference>
<feature type="domain" description="CT398-like coiled coil hairpin" evidence="3">
    <location>
        <begin position="14"/>
        <end position="189"/>
    </location>
</feature>
<dbReference type="InterPro" id="IPR052376">
    <property type="entry name" value="Oxidative_Scav/Glycosyltrans"/>
</dbReference>
<evidence type="ECO:0000313" key="5">
    <source>
        <dbReference type="Proteomes" id="UP000092582"/>
    </source>
</evidence>
<keyword evidence="5" id="KW-1185">Reference proteome</keyword>
<dbReference type="InterPro" id="IPR056003">
    <property type="entry name" value="CT398_CC_hairpin"/>
</dbReference>
<dbReference type="RefSeq" id="WP_066595278.1">
    <property type="nucleotide sequence ID" value="NZ_CP016282.1"/>
</dbReference>
<dbReference type="Proteomes" id="UP000092582">
    <property type="component" value="Chromosome 1"/>
</dbReference>
<feature type="coiled-coil region" evidence="1">
    <location>
        <begin position="58"/>
        <end position="150"/>
    </location>
</feature>
<evidence type="ECO:0000313" key="4">
    <source>
        <dbReference type="EMBL" id="ANP72641.1"/>
    </source>
</evidence>
<dbReference type="AlphaFoldDB" id="A0A1B1BJC6"/>
<dbReference type="OrthoDB" id="9784388at2"/>
<dbReference type="EMBL" id="CP016282">
    <property type="protein sequence ID" value="ANP72641.1"/>
    <property type="molecule type" value="Genomic_DNA"/>
</dbReference>
<reference evidence="4 5" key="1">
    <citation type="submission" date="2016-06" db="EMBL/GenBank/DDBJ databases">
        <title>Genome sequencing of Cryobacterium arcticum PAMC 27867.</title>
        <authorList>
            <person name="Lee J."/>
            <person name="Kim O.-S."/>
        </authorList>
    </citation>
    <scope>NUCLEOTIDE SEQUENCE [LARGE SCALE GENOMIC DNA]</scope>
    <source>
        <strain evidence="4 5">PAMC 27867</strain>
    </source>
</reference>
<dbReference type="PATRIC" id="fig|670052.7.peg.1742"/>
<name>A0A1B1BJC6_9MICO</name>
<dbReference type="PANTHER" id="PTHR39082:SF1">
    <property type="entry name" value="SCAVENGER RECEPTOR CLASS A MEMBER 3"/>
    <property type="match status" value="1"/>
</dbReference>
<dbReference type="InterPro" id="IPR003743">
    <property type="entry name" value="Zf-RING_7"/>
</dbReference>
<dbReference type="KEGG" id="cart:PA27867_1687"/>
<evidence type="ECO:0000259" key="2">
    <source>
        <dbReference type="Pfam" id="PF02591"/>
    </source>
</evidence>
<sequence>MKASPPEQKELLRLQALDIRLQQVEHQAKALPQHAELASLARTLDASKTVLTGRTGEVEDARIELRRIESDVEVVEKRIARDTDRAQHTSSIKDVQALETELAALTGRLSALEEIELAVMERLEEKEAAVAETEAERAAVATRVAEIEADRDVLLVDLNRQLGELARDREAIVSAIGADLAALYEKRRVAGRGNAASLLRARTCSGCTMTLTGNDLEDVRAAPADDIVFCPDCGAILVRTEESGI</sequence>
<dbReference type="Pfam" id="PF24481">
    <property type="entry name" value="CT398_CC"/>
    <property type="match status" value="1"/>
</dbReference>
<feature type="domain" description="C4-type zinc ribbon" evidence="2">
    <location>
        <begin position="203"/>
        <end position="237"/>
    </location>
</feature>
<dbReference type="Gene3D" id="1.10.287.1490">
    <property type="match status" value="1"/>
</dbReference>
<dbReference type="STRING" id="670052.PA27867_1687"/>
<dbReference type="PANTHER" id="PTHR39082">
    <property type="entry name" value="PHOSPHOLIPASE C-BETA-2-RELATED"/>
    <property type="match status" value="1"/>
</dbReference>
<evidence type="ECO:0000259" key="3">
    <source>
        <dbReference type="Pfam" id="PF24481"/>
    </source>
</evidence>
<proteinExistence type="predicted"/>
<accession>A0A1B1BJC6</accession>
<keyword evidence="1" id="KW-0175">Coiled coil</keyword>
<organism evidence="4 5">
    <name type="scientific">Cryobacterium arcticum</name>
    <dbReference type="NCBI Taxonomy" id="670052"/>
    <lineage>
        <taxon>Bacteria</taxon>
        <taxon>Bacillati</taxon>
        <taxon>Actinomycetota</taxon>
        <taxon>Actinomycetes</taxon>
        <taxon>Micrococcales</taxon>
        <taxon>Microbacteriaceae</taxon>
        <taxon>Cryobacterium</taxon>
    </lineage>
</organism>
<gene>
    <name evidence="4" type="ORF">PA27867_1687</name>
</gene>